<keyword evidence="2" id="KW-1185">Reference proteome</keyword>
<evidence type="ECO:0000313" key="2">
    <source>
        <dbReference type="Proteomes" id="UP000789901"/>
    </source>
</evidence>
<gene>
    <name evidence="1" type="ORF">GMARGA_LOCUS2787</name>
</gene>
<sequence length="73" mass="8192">MDISLSDHIDKVGNNIDKSYTNLIATEIVQHSLSCAIVVKSLTKSHKSFKYSKQRNTESQLDCYDCRGTILVS</sequence>
<dbReference type="Proteomes" id="UP000789901">
    <property type="component" value="Unassembled WGS sequence"/>
</dbReference>
<accession>A0ABM8W378</accession>
<name>A0ABM8W378_GIGMA</name>
<evidence type="ECO:0000313" key="1">
    <source>
        <dbReference type="EMBL" id="CAG8513222.1"/>
    </source>
</evidence>
<protein>
    <submittedName>
        <fullName evidence="1">23528_t:CDS:1</fullName>
    </submittedName>
</protein>
<comment type="caution">
    <text evidence="1">The sequence shown here is derived from an EMBL/GenBank/DDBJ whole genome shotgun (WGS) entry which is preliminary data.</text>
</comment>
<dbReference type="EMBL" id="CAJVQB010000916">
    <property type="protein sequence ID" value="CAG8513222.1"/>
    <property type="molecule type" value="Genomic_DNA"/>
</dbReference>
<reference evidence="1 2" key="1">
    <citation type="submission" date="2021-06" db="EMBL/GenBank/DDBJ databases">
        <authorList>
            <person name="Kallberg Y."/>
            <person name="Tangrot J."/>
            <person name="Rosling A."/>
        </authorList>
    </citation>
    <scope>NUCLEOTIDE SEQUENCE [LARGE SCALE GENOMIC DNA]</scope>
    <source>
        <strain evidence="1 2">120-4 pot B 10/14</strain>
    </source>
</reference>
<proteinExistence type="predicted"/>
<organism evidence="1 2">
    <name type="scientific">Gigaspora margarita</name>
    <dbReference type="NCBI Taxonomy" id="4874"/>
    <lineage>
        <taxon>Eukaryota</taxon>
        <taxon>Fungi</taxon>
        <taxon>Fungi incertae sedis</taxon>
        <taxon>Mucoromycota</taxon>
        <taxon>Glomeromycotina</taxon>
        <taxon>Glomeromycetes</taxon>
        <taxon>Diversisporales</taxon>
        <taxon>Gigasporaceae</taxon>
        <taxon>Gigaspora</taxon>
    </lineage>
</organism>